<dbReference type="AlphaFoldDB" id="A0A561P3V4"/>
<reference evidence="1 2" key="1">
    <citation type="submission" date="2019-06" db="EMBL/GenBank/DDBJ databases">
        <title>Sorghum-associated microbial communities from plants grown in Nebraska, USA.</title>
        <authorList>
            <person name="Schachtman D."/>
        </authorList>
    </citation>
    <scope>NUCLEOTIDE SEQUENCE [LARGE SCALE GENOMIC DNA]</scope>
    <source>
        <strain evidence="1 2">1209</strain>
    </source>
</reference>
<comment type="caution">
    <text evidence="1">The sequence shown here is derived from an EMBL/GenBank/DDBJ whole genome shotgun (WGS) entry which is preliminary data.</text>
</comment>
<accession>A0A561P3V4</accession>
<proteinExistence type="predicted"/>
<keyword evidence="2" id="KW-1185">Reference proteome</keyword>
<organism evidence="1 2">
    <name type="scientific">Chitinophaga polysaccharea</name>
    <dbReference type="NCBI Taxonomy" id="1293035"/>
    <lineage>
        <taxon>Bacteria</taxon>
        <taxon>Pseudomonadati</taxon>
        <taxon>Bacteroidota</taxon>
        <taxon>Chitinophagia</taxon>
        <taxon>Chitinophagales</taxon>
        <taxon>Chitinophagaceae</taxon>
        <taxon>Chitinophaga</taxon>
    </lineage>
</organism>
<gene>
    <name evidence="1" type="ORF">FHW36_11354</name>
</gene>
<protein>
    <submittedName>
        <fullName evidence="1">Uncharacterized protein</fullName>
    </submittedName>
</protein>
<name>A0A561P3V4_9BACT</name>
<dbReference type="Proteomes" id="UP000320811">
    <property type="component" value="Unassembled WGS sequence"/>
</dbReference>
<evidence type="ECO:0000313" key="2">
    <source>
        <dbReference type="Proteomes" id="UP000320811"/>
    </source>
</evidence>
<evidence type="ECO:0000313" key="1">
    <source>
        <dbReference type="EMBL" id="TWF32800.1"/>
    </source>
</evidence>
<dbReference type="EMBL" id="VIWO01000013">
    <property type="protein sequence ID" value="TWF32800.1"/>
    <property type="molecule type" value="Genomic_DNA"/>
</dbReference>
<sequence length="36" mass="4245">MNKSQSAPIHVPLKTKKMAYDNKYKIDFPVPRVDKR</sequence>